<organism evidence="1 2">
    <name type="scientific">Novosphingobium hassiacum</name>
    <dbReference type="NCBI Taxonomy" id="173676"/>
    <lineage>
        <taxon>Bacteria</taxon>
        <taxon>Pseudomonadati</taxon>
        <taxon>Pseudomonadota</taxon>
        <taxon>Alphaproteobacteria</taxon>
        <taxon>Sphingomonadales</taxon>
        <taxon>Sphingomonadaceae</taxon>
        <taxon>Novosphingobium</taxon>
    </lineage>
</organism>
<sequence>MDQEAVIADIENKAWQAGVSIRRVCALAGVHPTTFSRWKKSERNPDPIGANLKTIQQLYSALDSLTTPKRRASRKAVSA</sequence>
<protein>
    <recommendedName>
        <fullName evidence="3">XRE family transcriptional regulator</fullName>
    </recommendedName>
</protein>
<proteinExistence type="predicted"/>
<dbReference type="Proteomes" id="UP000562395">
    <property type="component" value="Unassembled WGS sequence"/>
</dbReference>
<name>A0A7W6EUA8_9SPHN</name>
<gene>
    <name evidence="1" type="ORF">GGQ88_000156</name>
</gene>
<reference evidence="1 2" key="1">
    <citation type="submission" date="2020-08" db="EMBL/GenBank/DDBJ databases">
        <title>Genomic Encyclopedia of Type Strains, Phase IV (KMG-IV): sequencing the most valuable type-strain genomes for metagenomic binning, comparative biology and taxonomic classification.</title>
        <authorList>
            <person name="Goeker M."/>
        </authorList>
    </citation>
    <scope>NUCLEOTIDE SEQUENCE [LARGE SCALE GENOMIC DNA]</scope>
    <source>
        <strain evidence="1 2">DSM 14552</strain>
    </source>
</reference>
<evidence type="ECO:0000313" key="2">
    <source>
        <dbReference type="Proteomes" id="UP000562395"/>
    </source>
</evidence>
<dbReference type="AlphaFoldDB" id="A0A7W6EUA8"/>
<comment type="caution">
    <text evidence="1">The sequence shown here is derived from an EMBL/GenBank/DDBJ whole genome shotgun (WGS) entry which is preliminary data.</text>
</comment>
<keyword evidence="2" id="KW-1185">Reference proteome</keyword>
<accession>A0A7W6EUA8</accession>
<evidence type="ECO:0000313" key="1">
    <source>
        <dbReference type="EMBL" id="MBB3858916.1"/>
    </source>
</evidence>
<dbReference type="EMBL" id="JACICY010000001">
    <property type="protein sequence ID" value="MBB3858916.1"/>
    <property type="molecule type" value="Genomic_DNA"/>
</dbReference>
<evidence type="ECO:0008006" key="3">
    <source>
        <dbReference type="Google" id="ProtNLM"/>
    </source>
</evidence>
<dbReference type="RefSeq" id="WP_183611123.1">
    <property type="nucleotide sequence ID" value="NZ_JACICY010000001.1"/>
</dbReference>